<sequence>MRPPEKSRLFKRNGFLRTPGSTRQHSATPSRAPPSCLRSCCWFFIARDMDGLPDELFQWILSIRMSTRGLYAPSFDLCQRLAASTCT</sequence>
<organism evidence="3">
    <name type="scientific">Thrips palmi</name>
    <name type="common">Melon thrips</name>
    <dbReference type="NCBI Taxonomy" id="161013"/>
    <lineage>
        <taxon>Eukaryota</taxon>
        <taxon>Metazoa</taxon>
        <taxon>Ecdysozoa</taxon>
        <taxon>Arthropoda</taxon>
        <taxon>Hexapoda</taxon>
        <taxon>Insecta</taxon>
        <taxon>Pterygota</taxon>
        <taxon>Neoptera</taxon>
        <taxon>Paraneoptera</taxon>
        <taxon>Thysanoptera</taxon>
        <taxon>Terebrantia</taxon>
        <taxon>Thripoidea</taxon>
        <taxon>Thripidae</taxon>
        <taxon>Thrips</taxon>
    </lineage>
</organism>
<name>A0A6P9AHD4_THRPL</name>
<feature type="region of interest" description="Disordered" evidence="1">
    <location>
        <begin position="12"/>
        <end position="34"/>
    </location>
</feature>
<gene>
    <name evidence="3" type="primary">LOC117654308</name>
</gene>
<evidence type="ECO:0000256" key="1">
    <source>
        <dbReference type="SAM" id="MobiDB-lite"/>
    </source>
</evidence>
<dbReference type="Proteomes" id="UP000515158">
    <property type="component" value="Unplaced"/>
</dbReference>
<evidence type="ECO:0000313" key="3">
    <source>
        <dbReference type="RefSeq" id="XP_034256779.1"/>
    </source>
</evidence>
<proteinExistence type="predicted"/>
<evidence type="ECO:0000313" key="2">
    <source>
        <dbReference type="Proteomes" id="UP000515158"/>
    </source>
</evidence>
<dbReference type="GeneID" id="117654308"/>
<protein>
    <submittedName>
        <fullName evidence="3">Uncharacterized protein LOC117654308 isoform X8</fullName>
    </submittedName>
</protein>
<accession>A0A6P9AHD4</accession>
<reference evidence="3" key="1">
    <citation type="submission" date="2025-08" db="UniProtKB">
        <authorList>
            <consortium name="RefSeq"/>
        </authorList>
    </citation>
    <scope>IDENTIFICATION</scope>
    <source>
        <tissue evidence="3">Total insect</tissue>
    </source>
</reference>
<dbReference type="RefSeq" id="XP_034256779.1">
    <property type="nucleotide sequence ID" value="XM_034400888.1"/>
</dbReference>
<dbReference type="AlphaFoldDB" id="A0A6P9AHD4"/>
<feature type="compositionally biased region" description="Polar residues" evidence="1">
    <location>
        <begin position="19"/>
        <end position="29"/>
    </location>
</feature>
<keyword evidence="2" id="KW-1185">Reference proteome</keyword>